<evidence type="ECO:0000313" key="1">
    <source>
        <dbReference type="EMBL" id="SPC89331.1"/>
    </source>
</evidence>
<name>A0A2N9FQZ0_FAGSY</name>
<accession>A0A2N9FQZ0</accession>
<dbReference type="AlphaFoldDB" id="A0A2N9FQZ0"/>
<sequence>MAEALKLATSQGRCTTTHGGSLYLALSPETDLTFLPHGLSDFPLSQAHGSLSLLRFW</sequence>
<organism evidence="1">
    <name type="scientific">Fagus sylvatica</name>
    <name type="common">Beechnut</name>
    <dbReference type="NCBI Taxonomy" id="28930"/>
    <lineage>
        <taxon>Eukaryota</taxon>
        <taxon>Viridiplantae</taxon>
        <taxon>Streptophyta</taxon>
        <taxon>Embryophyta</taxon>
        <taxon>Tracheophyta</taxon>
        <taxon>Spermatophyta</taxon>
        <taxon>Magnoliopsida</taxon>
        <taxon>eudicotyledons</taxon>
        <taxon>Gunneridae</taxon>
        <taxon>Pentapetalae</taxon>
        <taxon>rosids</taxon>
        <taxon>fabids</taxon>
        <taxon>Fagales</taxon>
        <taxon>Fagaceae</taxon>
        <taxon>Fagus</taxon>
    </lineage>
</organism>
<dbReference type="EMBL" id="OIVN01001059">
    <property type="protein sequence ID" value="SPC89331.1"/>
    <property type="molecule type" value="Genomic_DNA"/>
</dbReference>
<protein>
    <submittedName>
        <fullName evidence="1">Uncharacterized protein</fullName>
    </submittedName>
</protein>
<gene>
    <name evidence="1" type="ORF">FSB_LOCUS17213</name>
</gene>
<proteinExistence type="predicted"/>
<reference evidence="1" key="1">
    <citation type="submission" date="2018-02" db="EMBL/GenBank/DDBJ databases">
        <authorList>
            <person name="Cohen D.B."/>
            <person name="Kent A.D."/>
        </authorList>
    </citation>
    <scope>NUCLEOTIDE SEQUENCE</scope>
</reference>